<feature type="compositionally biased region" description="Polar residues" evidence="2">
    <location>
        <begin position="53"/>
        <end position="66"/>
    </location>
</feature>
<evidence type="ECO:0000313" key="5">
    <source>
        <dbReference type="Proteomes" id="UP001500466"/>
    </source>
</evidence>
<dbReference type="Pfam" id="PF04909">
    <property type="entry name" value="Amidohydro_2"/>
    <property type="match status" value="1"/>
</dbReference>
<gene>
    <name evidence="4" type="ORF">GCM10023205_17480</name>
</gene>
<dbReference type="Proteomes" id="UP001500466">
    <property type="component" value="Unassembled WGS sequence"/>
</dbReference>
<proteinExistence type="predicted"/>
<evidence type="ECO:0000313" key="4">
    <source>
        <dbReference type="EMBL" id="GAA4955965.1"/>
    </source>
</evidence>
<evidence type="ECO:0000256" key="2">
    <source>
        <dbReference type="SAM" id="MobiDB-lite"/>
    </source>
</evidence>
<dbReference type="EMBL" id="BAABHS010000005">
    <property type="protein sequence ID" value="GAA4955965.1"/>
    <property type="molecule type" value="Genomic_DNA"/>
</dbReference>
<dbReference type="InterPro" id="IPR032466">
    <property type="entry name" value="Metal_Hydrolase"/>
</dbReference>
<feature type="region of interest" description="Disordered" evidence="2">
    <location>
        <begin position="49"/>
        <end position="77"/>
    </location>
</feature>
<name>A0ABP9H536_9ACTN</name>
<dbReference type="InterPro" id="IPR006680">
    <property type="entry name" value="Amidohydro-rel"/>
</dbReference>
<comment type="caution">
    <text evidence="4">The sequence shown here is derived from an EMBL/GenBank/DDBJ whole genome shotgun (WGS) entry which is preliminary data.</text>
</comment>
<dbReference type="InterPro" id="IPR032465">
    <property type="entry name" value="ACMSD"/>
</dbReference>
<reference evidence="5" key="1">
    <citation type="journal article" date="2019" name="Int. J. Syst. Evol. Microbiol.">
        <title>The Global Catalogue of Microorganisms (GCM) 10K type strain sequencing project: providing services to taxonomists for standard genome sequencing and annotation.</title>
        <authorList>
            <consortium name="The Broad Institute Genomics Platform"/>
            <consortium name="The Broad Institute Genome Sequencing Center for Infectious Disease"/>
            <person name="Wu L."/>
            <person name="Ma J."/>
        </authorList>
    </citation>
    <scope>NUCLEOTIDE SEQUENCE [LARGE SCALE GENOMIC DNA]</scope>
    <source>
        <strain evidence="5">JCM 17986</strain>
    </source>
</reference>
<accession>A0ABP9H536</accession>
<keyword evidence="1" id="KW-0456">Lyase</keyword>
<protein>
    <submittedName>
        <fullName evidence="4">Amidohydrolase family protein</fullName>
    </submittedName>
</protein>
<dbReference type="Gene3D" id="3.20.20.140">
    <property type="entry name" value="Metal-dependent hydrolases"/>
    <property type="match status" value="1"/>
</dbReference>
<keyword evidence="5" id="KW-1185">Reference proteome</keyword>
<evidence type="ECO:0000256" key="1">
    <source>
        <dbReference type="ARBA" id="ARBA00023239"/>
    </source>
</evidence>
<dbReference type="PANTHER" id="PTHR21240">
    <property type="entry name" value="2-AMINO-3-CARBOXYLMUCONATE-6-SEMIALDEHYDE DECARBOXYLASE"/>
    <property type="match status" value="1"/>
</dbReference>
<organism evidence="4 5">
    <name type="scientific">Yinghuangia aomiensis</name>
    <dbReference type="NCBI Taxonomy" id="676205"/>
    <lineage>
        <taxon>Bacteria</taxon>
        <taxon>Bacillati</taxon>
        <taxon>Actinomycetota</taxon>
        <taxon>Actinomycetes</taxon>
        <taxon>Kitasatosporales</taxon>
        <taxon>Streptomycetaceae</taxon>
        <taxon>Yinghuangia</taxon>
    </lineage>
</organism>
<dbReference type="PANTHER" id="PTHR21240:SF28">
    <property type="entry name" value="ISO-OROTATE DECARBOXYLASE (EUROFUNG)"/>
    <property type="match status" value="1"/>
</dbReference>
<feature type="domain" description="Amidohydrolase-related" evidence="3">
    <location>
        <begin position="28"/>
        <end position="358"/>
    </location>
</feature>
<dbReference type="SUPFAM" id="SSF51556">
    <property type="entry name" value="Metallo-dependent hydrolases"/>
    <property type="match status" value="1"/>
</dbReference>
<evidence type="ECO:0000259" key="3">
    <source>
        <dbReference type="Pfam" id="PF04909"/>
    </source>
</evidence>
<sequence length="358" mass="40114">MTTAPERLISADSHVRLTQPQIKAHMPAAIHDEYDQALGTLAANMRRSMGAGQANTQSLENRSYPSANRPGYADPHARLADMDTDGVDVEVLYCEVSGFRYLYLMQDGWRAASRAFNDALAEFAAADPRRLVLSYQIPIHDIDHAVAEVRRVAAAGAKSLQLPVNPSELGLPDYYDDRYVPLWTAISDLGLPVCLHIGLNTVLDDLARRDPTRGKGIMVPVTALMTAEAFGMFVCTGVLERFPDLKLVFVEPGLGWVPWWLNTVDDQVTRQDYDFGLKELPSHYFRRQIHVTFIEEPHALGKLRHDIGVENILWSTDYPHPVSSWPRSRELVDEQFAGIPADERTLILSGNALRVWNL</sequence>
<dbReference type="RefSeq" id="WP_345674753.1">
    <property type="nucleotide sequence ID" value="NZ_BAABHS010000005.1"/>
</dbReference>